<dbReference type="Proteomes" id="UP000233556">
    <property type="component" value="Unassembled WGS sequence"/>
</dbReference>
<feature type="domain" description="MBD" evidence="2">
    <location>
        <begin position="11"/>
        <end position="81"/>
    </location>
</feature>
<dbReference type="PROSITE" id="PS50982">
    <property type="entry name" value="MBD"/>
    <property type="match status" value="1"/>
</dbReference>
<dbReference type="GO" id="GO:0003682">
    <property type="term" value="F:chromatin binding"/>
    <property type="evidence" value="ECO:0007669"/>
    <property type="project" value="TreeGrafter"/>
</dbReference>
<dbReference type="GO" id="GO:0003677">
    <property type="term" value="F:DNA binding"/>
    <property type="evidence" value="ECO:0007669"/>
    <property type="project" value="InterPro"/>
</dbReference>
<gene>
    <name evidence="3" type="ORF">llap_15568</name>
</gene>
<feature type="compositionally biased region" description="Polar residues" evidence="1">
    <location>
        <begin position="1"/>
        <end position="15"/>
    </location>
</feature>
<feature type="compositionally biased region" description="Polar residues" evidence="1">
    <location>
        <begin position="437"/>
        <end position="458"/>
    </location>
</feature>
<keyword evidence="4" id="KW-1185">Reference proteome</keyword>
<feature type="compositionally biased region" description="Low complexity" evidence="1">
    <location>
        <begin position="376"/>
        <end position="385"/>
    </location>
</feature>
<dbReference type="SMART" id="SM00391">
    <property type="entry name" value="MBD"/>
    <property type="match status" value="1"/>
</dbReference>
<dbReference type="OrthoDB" id="641149at2759"/>
<dbReference type="AlphaFoldDB" id="A0A2I0TJZ0"/>
<reference evidence="4" key="1">
    <citation type="submission" date="2017-11" db="EMBL/GenBank/DDBJ databases">
        <authorList>
            <person name="Lima N.C."/>
            <person name="Parody-Merino A.M."/>
            <person name="Battley P.F."/>
            <person name="Fidler A.E."/>
            <person name="Prosdocimi F."/>
        </authorList>
    </citation>
    <scope>NUCLEOTIDE SEQUENCE [LARGE SCALE GENOMIC DNA]</scope>
</reference>
<evidence type="ECO:0000256" key="1">
    <source>
        <dbReference type="SAM" id="MobiDB-lite"/>
    </source>
</evidence>
<evidence type="ECO:0000259" key="2">
    <source>
        <dbReference type="PROSITE" id="PS50982"/>
    </source>
</evidence>
<accession>A0A2I0TJZ0</accession>
<organism evidence="3 4">
    <name type="scientific">Limosa lapponica baueri</name>
    <dbReference type="NCBI Taxonomy" id="1758121"/>
    <lineage>
        <taxon>Eukaryota</taxon>
        <taxon>Metazoa</taxon>
        <taxon>Chordata</taxon>
        <taxon>Craniata</taxon>
        <taxon>Vertebrata</taxon>
        <taxon>Euteleostomi</taxon>
        <taxon>Archelosauria</taxon>
        <taxon>Archosauria</taxon>
        <taxon>Dinosauria</taxon>
        <taxon>Saurischia</taxon>
        <taxon>Theropoda</taxon>
        <taxon>Coelurosauria</taxon>
        <taxon>Aves</taxon>
        <taxon>Neognathae</taxon>
        <taxon>Neoaves</taxon>
        <taxon>Charadriiformes</taxon>
        <taxon>Scolopacidae</taxon>
        <taxon>Limosa</taxon>
    </lineage>
</organism>
<feature type="region of interest" description="Disordered" evidence="1">
    <location>
        <begin position="1"/>
        <end position="22"/>
    </location>
</feature>
<dbReference type="EMBL" id="KZ509400">
    <property type="protein sequence ID" value="PKU34127.1"/>
    <property type="molecule type" value="Genomic_DNA"/>
</dbReference>
<proteinExistence type="predicted"/>
<feature type="region of interest" description="Disordered" evidence="1">
    <location>
        <begin position="210"/>
        <end position="280"/>
    </location>
</feature>
<name>A0A2I0TJZ0_LIMLA</name>
<evidence type="ECO:0000313" key="3">
    <source>
        <dbReference type="EMBL" id="PKU34127.1"/>
    </source>
</evidence>
<evidence type="ECO:0000313" key="4">
    <source>
        <dbReference type="Proteomes" id="UP000233556"/>
    </source>
</evidence>
<feature type="compositionally biased region" description="Pro residues" evidence="1">
    <location>
        <begin position="353"/>
        <end position="367"/>
    </location>
</feature>
<dbReference type="PANTHER" id="PTHR16112">
    <property type="entry name" value="METHYL-CPG BINDING PROTEIN, DROSOPHILA"/>
    <property type="match status" value="1"/>
</dbReference>
<reference evidence="4" key="2">
    <citation type="submission" date="2017-12" db="EMBL/GenBank/DDBJ databases">
        <title>Genome sequence of the Bar-tailed Godwit (Limosa lapponica baueri).</title>
        <authorList>
            <person name="Lima N.C.B."/>
            <person name="Parody-Merino A.M."/>
            <person name="Battley P.F."/>
            <person name="Fidler A.E."/>
            <person name="Prosdocimi F."/>
        </authorList>
    </citation>
    <scope>NUCLEOTIDE SEQUENCE [LARGE SCALE GENOMIC DNA]</scope>
</reference>
<dbReference type="GO" id="GO:0005634">
    <property type="term" value="C:nucleus"/>
    <property type="evidence" value="ECO:0007669"/>
    <property type="project" value="TreeGrafter"/>
</dbReference>
<protein>
    <submittedName>
        <fullName evidence="3">Methyl--binding domain protein 6</fullName>
    </submittedName>
</protein>
<dbReference type="GO" id="GO:0010369">
    <property type="term" value="C:chromocenter"/>
    <property type="evidence" value="ECO:0007669"/>
    <property type="project" value="TreeGrafter"/>
</dbReference>
<feature type="region of interest" description="Disordered" evidence="1">
    <location>
        <begin position="307"/>
        <end position="424"/>
    </location>
</feature>
<dbReference type="InterPro" id="IPR016177">
    <property type="entry name" value="DNA-bd_dom_sf"/>
</dbReference>
<dbReference type="InterPro" id="IPR001739">
    <property type="entry name" value="Methyl_CpG_DNA-bd"/>
</dbReference>
<feature type="region of interest" description="Disordered" evidence="1">
    <location>
        <begin position="437"/>
        <end position="464"/>
    </location>
</feature>
<dbReference type="PANTHER" id="PTHR16112:SF17">
    <property type="entry name" value="METHYL-CPG-BINDING DOMAIN PROTEIN 6"/>
    <property type="match status" value="1"/>
</dbReference>
<feature type="compositionally biased region" description="Low complexity" evidence="1">
    <location>
        <begin position="234"/>
        <end position="247"/>
    </location>
</feature>
<dbReference type="SUPFAM" id="SSF54171">
    <property type="entry name" value="DNA-binding domain"/>
    <property type="match status" value="1"/>
</dbReference>
<sequence>MSSRHGGTRTDQPASVSAGPVPVGWQRKVEEGSVCYISPSGTVLTSLEQTCAYLLADGTCKCGLECPLDMHKVFNFDPGAAVAGPGAPGAQGQQDMTKLCNHRRKTVAMATLYRSIEEPPGPRRPGTGPGLTLLFSAEGHPAPSTSTPLPSAVGSFPRVPLGTKTPEVTSAPVGTCLIAPPFLQPHNIVPGASGIPKSCSPASPCFGLPSPLPNAVTPPRSPVAQSQRPTGRTGESSEPGGLGPSLSATTSVPQAGEVDSPVSGALTDPRSNNPPVALDAVPEGGGFSGLLPVSIPFSASSLLSPAATAQLGSPNPAPAPSTLPHCPLPHAMGRSLLGEQALGRGARRRPDPQDPAAPRVPPEPKGTPPAVTGKPLAALLSLLGAQGCPGEGDPAGSSLPLGPPPATSGSPCPGTGLLPPSRDITGQLLGLFGQLAASSEPTSGTSPQSKASGPTSDPGNVPVLSPLLQNQPLLSPLGLSLGPGSPLGTTGYLASLLQSLQGDSPRLRPSCRGWRRKARQPTLMLITDVKDGLQRLTLTTDVDDGPQRLTLMSDTDVNNQCLRLMLMAIIDDQC</sequence>